<dbReference type="OrthoDB" id="101358at2759"/>
<protein>
    <submittedName>
        <fullName evidence="1">Unnamed protein product</fullName>
    </submittedName>
</protein>
<keyword evidence="2" id="KW-1185">Reference proteome</keyword>
<gene>
    <name evidence="1" type="ORF">Pfra01_000470800</name>
</gene>
<organism evidence="1 2">
    <name type="scientific">Phytophthora fragariaefolia</name>
    <dbReference type="NCBI Taxonomy" id="1490495"/>
    <lineage>
        <taxon>Eukaryota</taxon>
        <taxon>Sar</taxon>
        <taxon>Stramenopiles</taxon>
        <taxon>Oomycota</taxon>
        <taxon>Peronosporomycetes</taxon>
        <taxon>Peronosporales</taxon>
        <taxon>Peronosporaceae</taxon>
        <taxon>Phytophthora</taxon>
    </lineage>
</organism>
<evidence type="ECO:0000313" key="2">
    <source>
        <dbReference type="Proteomes" id="UP001165121"/>
    </source>
</evidence>
<sequence>MAARNSIRLMHCASQGINSEQPTLSDERFETANGDTCCLIFQTIHFPGVQSLQQVYNSLLFSLDNAEISLSERLGNVTVRDDYGDIDGNTFHARIVSTNDDGVATELNCIMMSQLLGGGACGEHPRGIITIDSVDRDDLYPYKPKERIRKDVFAAFVLADDSTPTTQGKTVITLRRAVYIKLHCPEFELSESVWQEQQFETTRWGDVLIKSMRSILYATP</sequence>
<dbReference type="EMBL" id="BSXT01000367">
    <property type="protein sequence ID" value="GMF25797.1"/>
    <property type="molecule type" value="Genomic_DNA"/>
</dbReference>
<accession>A0A9W6U4H1</accession>
<proteinExistence type="predicted"/>
<dbReference type="Proteomes" id="UP001165121">
    <property type="component" value="Unassembled WGS sequence"/>
</dbReference>
<comment type="caution">
    <text evidence="1">The sequence shown here is derived from an EMBL/GenBank/DDBJ whole genome shotgun (WGS) entry which is preliminary data.</text>
</comment>
<name>A0A9W6U4H1_9STRA</name>
<reference evidence="1" key="1">
    <citation type="submission" date="2023-04" db="EMBL/GenBank/DDBJ databases">
        <title>Phytophthora fragariaefolia NBRC 109709.</title>
        <authorList>
            <person name="Ichikawa N."/>
            <person name="Sato H."/>
            <person name="Tonouchi N."/>
        </authorList>
    </citation>
    <scope>NUCLEOTIDE SEQUENCE</scope>
    <source>
        <strain evidence="1">NBRC 109709</strain>
    </source>
</reference>
<dbReference type="AlphaFoldDB" id="A0A9W6U4H1"/>
<evidence type="ECO:0000313" key="1">
    <source>
        <dbReference type="EMBL" id="GMF25797.1"/>
    </source>
</evidence>